<dbReference type="InterPro" id="IPR008962">
    <property type="entry name" value="PapD-like_sf"/>
</dbReference>
<dbReference type="InterPro" id="IPR050643">
    <property type="entry name" value="Periplasmic_pilus_chap"/>
</dbReference>
<sequence length="248" mass="27179">MKTAYEAQQVDSIRLLFCSCLGVIALFLFMLPAQASSFSVKPIRVQLSADRPVFALQVTNSSSQPVSIQLDARKWTQQDNEDIYSETTEILAVPPIFTINGGETQTVRVGMRRTPDQNTELSYRLYLRELPAEDRSAGIKMALNIGVPVFIRPLDSPAKHALQWAAGENSAGEPVINATNNGSGHAQVTALNMMSGEQEFTRTMNTYVLPGATRQWALPPDFMDTSASGLELKARVNGKDQSSLISLD</sequence>
<name>A0A432W9H4_9GAMM</name>
<reference evidence="2 3" key="1">
    <citation type="journal article" date="2011" name="Front. Microbiol.">
        <title>Genomic signatures of strain selection and enhancement in Bacillus atrophaeus var. globigii, a historical biowarfare simulant.</title>
        <authorList>
            <person name="Gibbons H.S."/>
            <person name="Broomall S.M."/>
            <person name="McNew L.A."/>
            <person name="Daligault H."/>
            <person name="Chapman C."/>
            <person name="Bruce D."/>
            <person name="Karavis M."/>
            <person name="Krepps M."/>
            <person name="McGregor P.A."/>
            <person name="Hong C."/>
            <person name="Park K.H."/>
            <person name="Akmal A."/>
            <person name="Feldman A."/>
            <person name="Lin J.S."/>
            <person name="Chang W.E."/>
            <person name="Higgs B.W."/>
            <person name="Demirev P."/>
            <person name="Lindquist J."/>
            <person name="Liem A."/>
            <person name="Fochler E."/>
            <person name="Read T.D."/>
            <person name="Tapia R."/>
            <person name="Johnson S."/>
            <person name="Bishop-Lilly K.A."/>
            <person name="Detter C."/>
            <person name="Han C."/>
            <person name="Sozhamannan S."/>
            <person name="Rosenzweig C.N."/>
            <person name="Skowronski E.W."/>
        </authorList>
    </citation>
    <scope>NUCLEOTIDE SEQUENCE [LARGE SCALE GENOMIC DNA]</scope>
    <source>
        <strain evidence="2 3">MLST1</strain>
    </source>
</reference>
<gene>
    <name evidence="2" type="ORF">CWE09_08340</name>
</gene>
<evidence type="ECO:0000313" key="2">
    <source>
        <dbReference type="EMBL" id="RUO26695.1"/>
    </source>
</evidence>
<dbReference type="PRINTS" id="PR00969">
    <property type="entry name" value="CHAPERONPILI"/>
</dbReference>
<organism evidence="2 3">
    <name type="scientific">Aliidiomarina minuta</name>
    <dbReference type="NCBI Taxonomy" id="880057"/>
    <lineage>
        <taxon>Bacteria</taxon>
        <taxon>Pseudomonadati</taxon>
        <taxon>Pseudomonadota</taxon>
        <taxon>Gammaproteobacteria</taxon>
        <taxon>Alteromonadales</taxon>
        <taxon>Idiomarinaceae</taxon>
        <taxon>Aliidiomarina</taxon>
    </lineage>
</organism>
<dbReference type="EMBL" id="PIPL01000001">
    <property type="protein sequence ID" value="RUO26695.1"/>
    <property type="molecule type" value="Genomic_DNA"/>
</dbReference>
<proteinExistence type="predicted"/>
<dbReference type="InterPro" id="IPR013783">
    <property type="entry name" value="Ig-like_fold"/>
</dbReference>
<dbReference type="PANTHER" id="PTHR30251:SF4">
    <property type="entry name" value="SLR1668 PROTEIN"/>
    <property type="match status" value="1"/>
</dbReference>
<dbReference type="OrthoDB" id="511700at2"/>
<dbReference type="InterPro" id="IPR016147">
    <property type="entry name" value="Pili_assmbl_chaperone_N"/>
</dbReference>
<keyword evidence="3" id="KW-1185">Reference proteome</keyword>
<dbReference type="AlphaFoldDB" id="A0A432W9H4"/>
<dbReference type="SUPFAM" id="SSF49354">
    <property type="entry name" value="PapD-like"/>
    <property type="match status" value="1"/>
</dbReference>
<evidence type="ECO:0000259" key="1">
    <source>
        <dbReference type="Pfam" id="PF00345"/>
    </source>
</evidence>
<dbReference type="RefSeq" id="WP_126803506.1">
    <property type="nucleotide sequence ID" value="NZ_PIPL01000001.1"/>
</dbReference>
<dbReference type="Pfam" id="PF00345">
    <property type="entry name" value="PapD_N"/>
    <property type="match status" value="1"/>
</dbReference>
<dbReference type="Proteomes" id="UP000288293">
    <property type="component" value="Unassembled WGS sequence"/>
</dbReference>
<protein>
    <submittedName>
        <fullName evidence="2">Molecular chaperone</fullName>
    </submittedName>
</protein>
<dbReference type="PANTHER" id="PTHR30251">
    <property type="entry name" value="PILUS ASSEMBLY CHAPERONE"/>
    <property type="match status" value="1"/>
</dbReference>
<feature type="domain" description="Pili assembly chaperone N-terminal" evidence="1">
    <location>
        <begin position="38"/>
        <end position="153"/>
    </location>
</feature>
<dbReference type="GO" id="GO:0071555">
    <property type="term" value="P:cell wall organization"/>
    <property type="evidence" value="ECO:0007669"/>
    <property type="project" value="InterPro"/>
</dbReference>
<dbReference type="Gene3D" id="2.60.40.10">
    <property type="entry name" value="Immunoglobulins"/>
    <property type="match status" value="1"/>
</dbReference>
<accession>A0A432W9H4</accession>
<dbReference type="GO" id="GO:0030288">
    <property type="term" value="C:outer membrane-bounded periplasmic space"/>
    <property type="evidence" value="ECO:0007669"/>
    <property type="project" value="InterPro"/>
</dbReference>
<comment type="caution">
    <text evidence="2">The sequence shown here is derived from an EMBL/GenBank/DDBJ whole genome shotgun (WGS) entry which is preliminary data.</text>
</comment>
<evidence type="ECO:0000313" key="3">
    <source>
        <dbReference type="Proteomes" id="UP000288293"/>
    </source>
</evidence>
<dbReference type="InterPro" id="IPR001829">
    <property type="entry name" value="Pili_assmbl_chaperone_bac"/>
</dbReference>